<protein>
    <submittedName>
        <fullName evidence="3">Uncharacterized protein</fullName>
    </submittedName>
</protein>
<accession>A0ABD3SXY4</accession>
<feature type="compositionally biased region" description="Basic and acidic residues" evidence="1">
    <location>
        <begin position="38"/>
        <end position="47"/>
    </location>
</feature>
<feature type="transmembrane region" description="Helical" evidence="2">
    <location>
        <begin position="176"/>
        <end position="196"/>
    </location>
</feature>
<feature type="compositionally biased region" description="Basic and acidic residues" evidence="1">
    <location>
        <begin position="1"/>
        <end position="15"/>
    </location>
</feature>
<dbReference type="Proteomes" id="UP001634393">
    <property type="component" value="Unassembled WGS sequence"/>
</dbReference>
<reference evidence="3 4" key="1">
    <citation type="submission" date="2024-12" db="EMBL/GenBank/DDBJ databases">
        <title>The unique morphological basis and parallel evolutionary history of personate flowers in Penstemon.</title>
        <authorList>
            <person name="Depatie T.H."/>
            <person name="Wessinger C.A."/>
        </authorList>
    </citation>
    <scope>NUCLEOTIDE SEQUENCE [LARGE SCALE GENOMIC DNA]</scope>
    <source>
        <strain evidence="3">WTNN_2</strain>
        <tissue evidence="3">Leaf</tissue>
    </source>
</reference>
<evidence type="ECO:0000313" key="4">
    <source>
        <dbReference type="Proteomes" id="UP001634393"/>
    </source>
</evidence>
<evidence type="ECO:0000256" key="2">
    <source>
        <dbReference type="SAM" id="Phobius"/>
    </source>
</evidence>
<name>A0ABD3SXY4_9LAMI</name>
<evidence type="ECO:0000313" key="3">
    <source>
        <dbReference type="EMBL" id="KAL3829320.1"/>
    </source>
</evidence>
<comment type="caution">
    <text evidence="3">The sequence shown here is derived from an EMBL/GenBank/DDBJ whole genome shotgun (WGS) entry which is preliminary data.</text>
</comment>
<feature type="region of interest" description="Disordered" evidence="1">
    <location>
        <begin position="1"/>
        <end position="53"/>
    </location>
</feature>
<organism evidence="3 4">
    <name type="scientific">Penstemon smallii</name>
    <dbReference type="NCBI Taxonomy" id="265156"/>
    <lineage>
        <taxon>Eukaryota</taxon>
        <taxon>Viridiplantae</taxon>
        <taxon>Streptophyta</taxon>
        <taxon>Embryophyta</taxon>
        <taxon>Tracheophyta</taxon>
        <taxon>Spermatophyta</taxon>
        <taxon>Magnoliopsida</taxon>
        <taxon>eudicotyledons</taxon>
        <taxon>Gunneridae</taxon>
        <taxon>Pentapetalae</taxon>
        <taxon>asterids</taxon>
        <taxon>lamiids</taxon>
        <taxon>Lamiales</taxon>
        <taxon>Plantaginaceae</taxon>
        <taxon>Cheloneae</taxon>
        <taxon>Penstemon</taxon>
    </lineage>
</organism>
<evidence type="ECO:0000256" key="1">
    <source>
        <dbReference type="SAM" id="MobiDB-lite"/>
    </source>
</evidence>
<sequence length="208" mass="22933">MRDQGRLKSTPDVKRNPRKVVKKSLDPEFTAVLEDDSEVKQSPKEVPNDNPFSESAENINAWVNPVGSPSSVTITTSDLASPSSTITCDKHVGVDASDSKCEILEIDSFKKIECIEAELVIKHLGEARIQVMKSQGLGHSRKLLDALINVIIEEAYNGLYEEKEWLDKIISSKTNLVFLGFMLGMVVIFVVLFFNMGSKGLLNGPPPT</sequence>
<gene>
    <name evidence="3" type="ORF">ACJIZ3_018122</name>
</gene>
<keyword evidence="2" id="KW-0812">Transmembrane</keyword>
<keyword evidence="2" id="KW-0472">Membrane</keyword>
<dbReference type="AlphaFoldDB" id="A0ABD3SXY4"/>
<proteinExistence type="predicted"/>
<keyword evidence="2" id="KW-1133">Transmembrane helix</keyword>
<keyword evidence="4" id="KW-1185">Reference proteome</keyword>
<dbReference type="EMBL" id="JBJXBP010000005">
    <property type="protein sequence ID" value="KAL3829320.1"/>
    <property type="molecule type" value="Genomic_DNA"/>
</dbReference>